<gene>
    <name evidence="1" type="ORF">OUZ56_031288</name>
</gene>
<evidence type="ECO:0000313" key="1">
    <source>
        <dbReference type="EMBL" id="KAK4016336.1"/>
    </source>
</evidence>
<protein>
    <submittedName>
        <fullName evidence="1">Uncharacterized protein</fullName>
    </submittedName>
</protein>
<dbReference type="EMBL" id="JAOYFB010000005">
    <property type="protein sequence ID" value="KAK4016336.1"/>
    <property type="molecule type" value="Genomic_DNA"/>
</dbReference>
<keyword evidence="2" id="KW-1185">Reference proteome</keyword>
<proteinExistence type="predicted"/>
<dbReference type="Proteomes" id="UP001234178">
    <property type="component" value="Unassembled WGS sequence"/>
</dbReference>
<organism evidence="1 2">
    <name type="scientific">Daphnia magna</name>
    <dbReference type="NCBI Taxonomy" id="35525"/>
    <lineage>
        <taxon>Eukaryota</taxon>
        <taxon>Metazoa</taxon>
        <taxon>Ecdysozoa</taxon>
        <taxon>Arthropoda</taxon>
        <taxon>Crustacea</taxon>
        <taxon>Branchiopoda</taxon>
        <taxon>Diplostraca</taxon>
        <taxon>Cladocera</taxon>
        <taxon>Anomopoda</taxon>
        <taxon>Daphniidae</taxon>
        <taxon>Daphnia</taxon>
    </lineage>
</organism>
<name>A0ABQ9ZTT6_9CRUS</name>
<evidence type="ECO:0000313" key="2">
    <source>
        <dbReference type="Proteomes" id="UP001234178"/>
    </source>
</evidence>
<reference evidence="1 2" key="1">
    <citation type="journal article" date="2023" name="Nucleic Acids Res.">
        <title>The hologenome of Daphnia magna reveals possible DNA methylation and microbiome-mediated evolution of the host genome.</title>
        <authorList>
            <person name="Chaturvedi A."/>
            <person name="Li X."/>
            <person name="Dhandapani V."/>
            <person name="Marshall H."/>
            <person name="Kissane S."/>
            <person name="Cuenca-Cambronero M."/>
            <person name="Asole G."/>
            <person name="Calvet F."/>
            <person name="Ruiz-Romero M."/>
            <person name="Marangio P."/>
            <person name="Guigo R."/>
            <person name="Rago D."/>
            <person name="Mirbahai L."/>
            <person name="Eastwood N."/>
            <person name="Colbourne J.K."/>
            <person name="Zhou J."/>
            <person name="Mallon E."/>
            <person name="Orsini L."/>
        </authorList>
    </citation>
    <scope>NUCLEOTIDE SEQUENCE [LARGE SCALE GENOMIC DNA]</scope>
    <source>
        <strain evidence="1">LRV0_1</strain>
    </source>
</reference>
<comment type="caution">
    <text evidence="1">The sequence shown here is derived from an EMBL/GenBank/DDBJ whole genome shotgun (WGS) entry which is preliminary data.</text>
</comment>
<accession>A0ABQ9ZTT6</accession>
<sequence>MENTGLPGNWKGLMPGGRSGDEIGLQGGIKSAFFPAPFDSQFATKPPSTDCKSNGTGQFTARPLNCRCSWILTPLSLMSVVLVTPIAVKGISSKLVDGTLRVHCPLIQSARAKVVHAL</sequence>